<evidence type="ECO:0000313" key="7">
    <source>
        <dbReference type="Proteomes" id="UP000694888"/>
    </source>
</evidence>
<comment type="subcellular location">
    <subcellularLocation>
        <location evidence="1 6">Membrane</location>
        <topology evidence="1 6">Multi-pass membrane protein</topology>
    </subcellularLocation>
</comment>
<evidence type="ECO:0000256" key="4">
    <source>
        <dbReference type="ARBA" id="ARBA00022989"/>
    </source>
</evidence>
<dbReference type="Gene3D" id="1.10.1450.10">
    <property type="entry name" value="Tetraspanin"/>
    <property type="match status" value="1"/>
</dbReference>
<evidence type="ECO:0000256" key="2">
    <source>
        <dbReference type="ARBA" id="ARBA00006840"/>
    </source>
</evidence>
<evidence type="ECO:0000256" key="5">
    <source>
        <dbReference type="ARBA" id="ARBA00023136"/>
    </source>
</evidence>
<evidence type="ECO:0000256" key="3">
    <source>
        <dbReference type="ARBA" id="ARBA00022692"/>
    </source>
</evidence>
<sequence>MANTVCTNVAKSLMVWTGVCYLMSAGGLSYIGIWVFSTYDHFDEIADATLTLLPASIILGVSVFMCIIGILACIAAFKNNKLLLSVFFCLILVVLIGEVLAGVLGYVYRSKVEDVLEDDLKDAVDNYNVTVYKEQIDYMQQEFKCCGVNNATDWLNSAYWKVNHTDTVPASCCLHPLPANVTTCNTNVTAQSPDIYYEGCIVKLKDEFRLNLIYIAGAVVFLAVVQLLALISTCILVCRTREQNAYQTLGESIGGGLRV</sequence>
<feature type="transmembrane region" description="Helical" evidence="6">
    <location>
        <begin position="56"/>
        <end position="77"/>
    </location>
</feature>
<dbReference type="PIRSF" id="PIRSF002419">
    <property type="entry name" value="Tetraspanin"/>
    <property type="match status" value="1"/>
</dbReference>
<evidence type="ECO:0000256" key="6">
    <source>
        <dbReference type="RuleBase" id="RU361218"/>
    </source>
</evidence>
<dbReference type="PRINTS" id="PR00259">
    <property type="entry name" value="TMFOUR"/>
</dbReference>
<feature type="transmembrane region" description="Helical" evidence="6">
    <location>
        <begin position="84"/>
        <end position="108"/>
    </location>
</feature>
<dbReference type="Pfam" id="PF00335">
    <property type="entry name" value="Tetraspanin"/>
    <property type="match status" value="1"/>
</dbReference>
<keyword evidence="4 6" id="KW-1133">Transmembrane helix</keyword>
<dbReference type="PANTHER" id="PTHR19282:SF519">
    <property type="entry name" value="TETRASPANIN"/>
    <property type="match status" value="1"/>
</dbReference>
<feature type="transmembrane region" description="Helical" evidence="6">
    <location>
        <begin position="212"/>
        <end position="238"/>
    </location>
</feature>
<name>A0ABM0JQU3_APLCA</name>
<evidence type="ECO:0000256" key="1">
    <source>
        <dbReference type="ARBA" id="ARBA00004141"/>
    </source>
</evidence>
<gene>
    <name evidence="8" type="primary">LOC101850004</name>
</gene>
<organism evidence="7 8">
    <name type="scientific">Aplysia californica</name>
    <name type="common">California sea hare</name>
    <dbReference type="NCBI Taxonomy" id="6500"/>
    <lineage>
        <taxon>Eukaryota</taxon>
        <taxon>Metazoa</taxon>
        <taxon>Spiralia</taxon>
        <taxon>Lophotrochozoa</taxon>
        <taxon>Mollusca</taxon>
        <taxon>Gastropoda</taxon>
        <taxon>Heterobranchia</taxon>
        <taxon>Euthyneura</taxon>
        <taxon>Tectipleura</taxon>
        <taxon>Aplysiida</taxon>
        <taxon>Aplysioidea</taxon>
        <taxon>Aplysiidae</taxon>
        <taxon>Aplysia</taxon>
    </lineage>
</organism>
<dbReference type="PANTHER" id="PTHR19282">
    <property type="entry name" value="TETRASPANIN"/>
    <property type="match status" value="1"/>
</dbReference>
<proteinExistence type="inferred from homology"/>
<dbReference type="InterPro" id="IPR018499">
    <property type="entry name" value="Tetraspanin/Peripherin"/>
</dbReference>
<dbReference type="SUPFAM" id="SSF48652">
    <property type="entry name" value="Tetraspanin"/>
    <property type="match status" value="1"/>
</dbReference>
<dbReference type="RefSeq" id="XP_005099394.1">
    <property type="nucleotide sequence ID" value="XM_005099337.3"/>
</dbReference>
<evidence type="ECO:0000313" key="8">
    <source>
        <dbReference type="RefSeq" id="XP_005099394.1"/>
    </source>
</evidence>
<keyword evidence="7" id="KW-1185">Reference proteome</keyword>
<dbReference type="InterPro" id="IPR008952">
    <property type="entry name" value="Tetraspanin_EC2_sf"/>
</dbReference>
<dbReference type="Proteomes" id="UP000694888">
    <property type="component" value="Unplaced"/>
</dbReference>
<dbReference type="GeneID" id="101850004"/>
<dbReference type="InterPro" id="IPR000301">
    <property type="entry name" value="Tetraspanin_animals"/>
</dbReference>
<accession>A0ABM0JQU3</accession>
<feature type="transmembrane region" description="Helical" evidence="6">
    <location>
        <begin position="12"/>
        <end position="36"/>
    </location>
</feature>
<reference evidence="8" key="1">
    <citation type="submission" date="2025-08" db="UniProtKB">
        <authorList>
            <consortium name="RefSeq"/>
        </authorList>
    </citation>
    <scope>IDENTIFICATION</scope>
</reference>
<keyword evidence="5 6" id="KW-0472">Membrane</keyword>
<comment type="similarity">
    <text evidence="2 6">Belongs to the tetraspanin (TM4SF) family.</text>
</comment>
<keyword evidence="3 6" id="KW-0812">Transmembrane</keyword>
<protein>
    <recommendedName>
        <fullName evidence="6">Tetraspanin</fullName>
    </recommendedName>
</protein>